<dbReference type="InterPro" id="IPR036390">
    <property type="entry name" value="WH_DNA-bd_sf"/>
</dbReference>
<protein>
    <submittedName>
        <fullName evidence="6">Ben and cat operon transcriptional regulator</fullName>
    </submittedName>
</protein>
<organism evidence="6 7">
    <name type="scientific">Leminorella richardii</name>
    <dbReference type="NCBI Taxonomy" id="158841"/>
    <lineage>
        <taxon>Bacteria</taxon>
        <taxon>Pseudomonadati</taxon>
        <taxon>Pseudomonadota</taxon>
        <taxon>Gammaproteobacteria</taxon>
        <taxon>Enterobacterales</taxon>
        <taxon>Budviciaceae</taxon>
        <taxon>Leminorella</taxon>
    </lineage>
</organism>
<dbReference type="KEGG" id="lri:NCTC12151_02060"/>
<dbReference type="SUPFAM" id="SSF53850">
    <property type="entry name" value="Periplasmic binding protein-like II"/>
    <property type="match status" value="1"/>
</dbReference>
<evidence type="ECO:0000256" key="2">
    <source>
        <dbReference type="ARBA" id="ARBA00023015"/>
    </source>
</evidence>
<dbReference type="PANTHER" id="PTHR30126">
    <property type="entry name" value="HTH-TYPE TRANSCRIPTIONAL REGULATOR"/>
    <property type="match status" value="1"/>
</dbReference>
<evidence type="ECO:0000313" key="6">
    <source>
        <dbReference type="EMBL" id="SQI41422.1"/>
    </source>
</evidence>
<dbReference type="Pfam" id="PF00126">
    <property type="entry name" value="HTH_1"/>
    <property type="match status" value="1"/>
</dbReference>
<name>A0A2X4V3P3_9GAMM</name>
<dbReference type="Gene3D" id="3.40.190.290">
    <property type="match status" value="1"/>
</dbReference>
<accession>A0A2X4V3P3</accession>
<keyword evidence="4" id="KW-0804">Transcription</keyword>
<keyword evidence="2" id="KW-0805">Transcription regulation</keyword>
<dbReference type="GO" id="GO:0003700">
    <property type="term" value="F:DNA-binding transcription factor activity"/>
    <property type="evidence" value="ECO:0007669"/>
    <property type="project" value="InterPro"/>
</dbReference>
<keyword evidence="7" id="KW-1185">Reference proteome</keyword>
<dbReference type="InterPro" id="IPR000847">
    <property type="entry name" value="LysR_HTH_N"/>
</dbReference>
<comment type="similarity">
    <text evidence="1">Belongs to the LysR transcriptional regulatory family.</text>
</comment>
<dbReference type="FunFam" id="1.10.10.10:FF:000001">
    <property type="entry name" value="LysR family transcriptional regulator"/>
    <property type="match status" value="1"/>
</dbReference>
<proteinExistence type="inferred from homology"/>
<dbReference type="Proteomes" id="UP000249005">
    <property type="component" value="Chromosome 1"/>
</dbReference>
<gene>
    <name evidence="6" type="primary">benM_2</name>
    <name evidence="6" type="ORF">NCTC12151_02060</name>
</gene>
<evidence type="ECO:0000259" key="5">
    <source>
        <dbReference type="PROSITE" id="PS50931"/>
    </source>
</evidence>
<reference evidence="6 7" key="1">
    <citation type="submission" date="2018-06" db="EMBL/GenBank/DDBJ databases">
        <authorList>
            <consortium name="Pathogen Informatics"/>
            <person name="Doyle S."/>
        </authorList>
    </citation>
    <scope>NUCLEOTIDE SEQUENCE [LARGE SCALE GENOMIC DNA]</scope>
    <source>
        <strain evidence="6 7">NCTC12151</strain>
    </source>
</reference>
<dbReference type="Gene3D" id="1.10.10.10">
    <property type="entry name" value="Winged helix-like DNA-binding domain superfamily/Winged helix DNA-binding domain"/>
    <property type="match status" value="1"/>
</dbReference>
<evidence type="ECO:0000256" key="3">
    <source>
        <dbReference type="ARBA" id="ARBA00023125"/>
    </source>
</evidence>
<dbReference type="GO" id="GO:0000976">
    <property type="term" value="F:transcription cis-regulatory region binding"/>
    <property type="evidence" value="ECO:0007669"/>
    <property type="project" value="TreeGrafter"/>
</dbReference>
<dbReference type="RefSeq" id="WP_232054956.1">
    <property type="nucleotide sequence ID" value="NZ_LR698987.1"/>
</dbReference>
<sequence length="235" mass="26324">MNFDLHQLRAFVTVVETGSFSAAANRLNQTQSAVSQLILNLEQALGQKLIDRSTRPVKSTPAGAECYKFSIKILSQCQQMLSWLRRSDSKRLATLKIGLVDSVVATVGIQLLKCLQPRVERVTQITGTPPELLSALQNGSLDLAVALTYDEIPDGITSYPLLTERFFSVMPSQWPMQTIEQLCQDHSMIAYAQGMPTGKLTQRWLEQHQLRPTIQFELTRSDHVLYLVAAGHGWR</sequence>
<evidence type="ECO:0000313" key="7">
    <source>
        <dbReference type="Proteomes" id="UP000249005"/>
    </source>
</evidence>
<dbReference type="PRINTS" id="PR00039">
    <property type="entry name" value="HTHLYSR"/>
</dbReference>
<dbReference type="CDD" id="cd05466">
    <property type="entry name" value="PBP2_LTTR_substrate"/>
    <property type="match status" value="1"/>
</dbReference>
<dbReference type="Pfam" id="PF03466">
    <property type="entry name" value="LysR_substrate"/>
    <property type="match status" value="1"/>
</dbReference>
<dbReference type="InterPro" id="IPR036388">
    <property type="entry name" value="WH-like_DNA-bd_sf"/>
</dbReference>
<dbReference type="InterPro" id="IPR005119">
    <property type="entry name" value="LysR_subst-bd"/>
</dbReference>
<feature type="domain" description="HTH lysR-type" evidence="5">
    <location>
        <begin position="3"/>
        <end position="60"/>
    </location>
</feature>
<evidence type="ECO:0000256" key="4">
    <source>
        <dbReference type="ARBA" id="ARBA00023163"/>
    </source>
</evidence>
<dbReference type="SUPFAM" id="SSF46785">
    <property type="entry name" value="Winged helix' DNA-binding domain"/>
    <property type="match status" value="1"/>
</dbReference>
<dbReference type="PROSITE" id="PS50931">
    <property type="entry name" value="HTH_LYSR"/>
    <property type="match status" value="1"/>
</dbReference>
<dbReference type="AlphaFoldDB" id="A0A2X4V3P3"/>
<keyword evidence="3" id="KW-0238">DNA-binding</keyword>
<evidence type="ECO:0000256" key="1">
    <source>
        <dbReference type="ARBA" id="ARBA00009437"/>
    </source>
</evidence>
<dbReference type="PANTHER" id="PTHR30126:SF40">
    <property type="entry name" value="HTH-TYPE TRANSCRIPTIONAL REGULATOR GLTR"/>
    <property type="match status" value="1"/>
</dbReference>
<dbReference type="EMBL" id="LS483470">
    <property type="protein sequence ID" value="SQI41422.1"/>
    <property type="molecule type" value="Genomic_DNA"/>
</dbReference>